<dbReference type="SMART" id="SM00474">
    <property type="entry name" value="35EXOc"/>
    <property type="match status" value="1"/>
</dbReference>
<dbReference type="Pfam" id="PF01612">
    <property type="entry name" value="DNA_pol_A_exo1"/>
    <property type="match status" value="1"/>
</dbReference>
<accession>A0A8J9UU06</accession>
<dbReference type="GO" id="GO:0006139">
    <property type="term" value="P:nucleobase-containing compound metabolic process"/>
    <property type="evidence" value="ECO:0007669"/>
    <property type="project" value="InterPro"/>
</dbReference>
<dbReference type="Gene3D" id="3.30.420.10">
    <property type="entry name" value="Ribonuclease H-like superfamily/Ribonuclease H"/>
    <property type="match status" value="1"/>
</dbReference>
<dbReference type="InterPro" id="IPR002782">
    <property type="entry name" value="Mut7-C_RNAse_dom"/>
</dbReference>
<dbReference type="Proteomes" id="UP000838878">
    <property type="component" value="Chromosome 5"/>
</dbReference>
<dbReference type="GO" id="GO:0003676">
    <property type="term" value="F:nucleic acid binding"/>
    <property type="evidence" value="ECO:0007669"/>
    <property type="project" value="InterPro"/>
</dbReference>
<reference evidence="2" key="1">
    <citation type="submission" date="2021-12" db="EMBL/GenBank/DDBJ databases">
        <authorList>
            <person name="Martin H S."/>
        </authorList>
    </citation>
    <scope>NUCLEOTIDE SEQUENCE</scope>
</reference>
<dbReference type="Pfam" id="PF01927">
    <property type="entry name" value="Mut7-C"/>
    <property type="match status" value="1"/>
</dbReference>
<dbReference type="SUPFAM" id="SSF53098">
    <property type="entry name" value="Ribonuclease H-like"/>
    <property type="match status" value="1"/>
</dbReference>
<evidence type="ECO:0000313" key="3">
    <source>
        <dbReference type="Proteomes" id="UP000838878"/>
    </source>
</evidence>
<dbReference type="InterPro" id="IPR036397">
    <property type="entry name" value="RNaseH_sf"/>
</dbReference>
<gene>
    <name evidence="2" type="ORF">BINO364_LOCUS11396</name>
</gene>
<evidence type="ECO:0000259" key="1">
    <source>
        <dbReference type="SMART" id="SM00474"/>
    </source>
</evidence>
<dbReference type="InterPro" id="IPR012337">
    <property type="entry name" value="RNaseH-like_sf"/>
</dbReference>
<name>A0A8J9UU06_9NEOP</name>
<proteinExistence type="predicted"/>
<feature type="non-terminal residue" evidence="2">
    <location>
        <position position="833"/>
    </location>
</feature>
<dbReference type="AlphaFoldDB" id="A0A8J9UU06"/>
<keyword evidence="3" id="KW-1185">Reference proteome</keyword>
<dbReference type="PANTHER" id="PTHR47765:SF2">
    <property type="entry name" value="EXONUCLEASE MUT-7 HOMOLOG"/>
    <property type="match status" value="1"/>
</dbReference>
<dbReference type="PANTHER" id="PTHR47765">
    <property type="entry name" value="3'-5' EXONUCLEASE DOMAIN-CONTAINING PROTEIN"/>
    <property type="match status" value="1"/>
</dbReference>
<evidence type="ECO:0000313" key="2">
    <source>
        <dbReference type="EMBL" id="CAH0725857.1"/>
    </source>
</evidence>
<dbReference type="InterPro" id="IPR002562">
    <property type="entry name" value="3'-5'_exonuclease_dom"/>
</dbReference>
<feature type="domain" description="3'-5' exonuclease" evidence="1">
    <location>
        <begin position="380"/>
        <end position="572"/>
    </location>
</feature>
<dbReference type="OrthoDB" id="18193at2759"/>
<dbReference type="GO" id="GO:0008408">
    <property type="term" value="F:3'-5' exonuclease activity"/>
    <property type="evidence" value="ECO:0007669"/>
    <property type="project" value="InterPro"/>
</dbReference>
<dbReference type="EMBL" id="OV170225">
    <property type="protein sequence ID" value="CAH0725857.1"/>
    <property type="molecule type" value="Genomic_DNA"/>
</dbReference>
<organism evidence="2 3">
    <name type="scientific">Brenthis ino</name>
    <name type="common">lesser marbled fritillary</name>
    <dbReference type="NCBI Taxonomy" id="405034"/>
    <lineage>
        <taxon>Eukaryota</taxon>
        <taxon>Metazoa</taxon>
        <taxon>Ecdysozoa</taxon>
        <taxon>Arthropoda</taxon>
        <taxon>Hexapoda</taxon>
        <taxon>Insecta</taxon>
        <taxon>Pterygota</taxon>
        <taxon>Neoptera</taxon>
        <taxon>Endopterygota</taxon>
        <taxon>Lepidoptera</taxon>
        <taxon>Glossata</taxon>
        <taxon>Ditrysia</taxon>
        <taxon>Papilionoidea</taxon>
        <taxon>Nymphalidae</taxon>
        <taxon>Heliconiinae</taxon>
        <taxon>Argynnini</taxon>
        <taxon>Brenthis</taxon>
    </lineage>
</organism>
<sequence>MDINQLVYEDQSIKIVPSVEESLKVIGLNVDLDERTLLWFNQLKDKWKTWKKSPAVDQHFETFFQSTPDPYRVALVCLIKCDEFKDCKPKTLPFYISETLSKWSQSSGLLPEESLKLPAFQIAIRQRNQHFLNLIIKTYKVYTIKETILPTVKDMIKNDNCKQASQIVIAMELFDDIPVQDLLFPLILQDKPNMIDEYLSECPNQVRPLLSFLDKLLDKNFSIKEYAQKYIMDNRICNVKYDKIHYKPLGKLVARLCNKFNIPVETCKNLSKNRTSGGLRYLIYQKYVEHNISSSVWDDLVKDSLQNSAECAQEFIDMLTEYDTNEALKWASYFQLPENSLPSALKNLSLQEAVTEDENWDTVENVKLNYYRLPISENNIIIINTTEQFYDLVTSLLSSSVVSIDCEWKPSFGAAQSQVALMQIATFDYIYLIDTLILNNKQYTSFWYRFNKSLLDNAEIIKLGFGLEQDLREIKASINGLGSIKIKGEGFLDLSLLWKSLINIGLSLPSDSDSGGNSLSSLVQACFGLPLEKAEQCSNWELRPLRSTQIYYAALDAYVLLEIYKHLQKLCKEQNINFEEVCNDVMLDRKLKSTKKMKVVDRLQASMQELKPKNVNDIKILVEPELSNLLAYFRYCGIDTIVTSPTMLWHDTVHFALSENRIILTGKLKFSPSVKFSQHLILDLGKGTIKEQVKKTLSKYNIVFTQSDLLSRCLCCNLKDLKELSPNEVQDICNKYKLSGDLNPSINRHVSDNEEDDYYENFLSDSDGEELFLYQPVNSQNRSCYTSKGAVIDISDVDKLSQSYEFATLCESCGKLYWDGDPSFISVKEVVTC</sequence>
<protein>
    <recommendedName>
        <fullName evidence="1">3'-5' exonuclease domain-containing protein</fullName>
    </recommendedName>
</protein>
<dbReference type="InterPro" id="IPR052408">
    <property type="entry name" value="Exonuclease_MUT-7-like"/>
</dbReference>